<keyword evidence="1" id="KW-0175">Coiled coil</keyword>
<evidence type="ECO:0000313" key="3">
    <source>
        <dbReference type="Proteomes" id="UP000281553"/>
    </source>
</evidence>
<evidence type="ECO:0008006" key="4">
    <source>
        <dbReference type="Google" id="ProtNLM"/>
    </source>
</evidence>
<evidence type="ECO:0000256" key="1">
    <source>
        <dbReference type="SAM" id="Coils"/>
    </source>
</evidence>
<dbReference type="Proteomes" id="UP000281553">
    <property type="component" value="Unassembled WGS sequence"/>
</dbReference>
<protein>
    <recommendedName>
        <fullName evidence="4">Trichohyalin-plectin-homology domain-containing protein</fullName>
    </recommendedName>
</protein>
<proteinExistence type="predicted"/>
<dbReference type="EMBL" id="UYRU01108688">
    <property type="protein sequence ID" value="VDN43654.1"/>
    <property type="molecule type" value="Genomic_DNA"/>
</dbReference>
<accession>A0A3P7NL80</accession>
<evidence type="ECO:0000313" key="2">
    <source>
        <dbReference type="EMBL" id="VDN43654.1"/>
    </source>
</evidence>
<organism evidence="2 3">
    <name type="scientific">Dibothriocephalus latus</name>
    <name type="common">Fish tapeworm</name>
    <name type="synonym">Diphyllobothrium latum</name>
    <dbReference type="NCBI Taxonomy" id="60516"/>
    <lineage>
        <taxon>Eukaryota</taxon>
        <taxon>Metazoa</taxon>
        <taxon>Spiralia</taxon>
        <taxon>Lophotrochozoa</taxon>
        <taxon>Platyhelminthes</taxon>
        <taxon>Cestoda</taxon>
        <taxon>Eucestoda</taxon>
        <taxon>Diphyllobothriidea</taxon>
        <taxon>Diphyllobothriidae</taxon>
        <taxon>Dibothriocephalus</taxon>
    </lineage>
</organism>
<gene>
    <name evidence="2" type="ORF">DILT_LOCUS19145</name>
</gene>
<dbReference type="AlphaFoldDB" id="A0A3P7NL80"/>
<name>A0A3P7NL80_DIBLA</name>
<sequence length="151" mass="17736">MQRKAVELLEKQLQLQADDEDQRIARAIREREEVFLREEAAKKEKQERGIREILEHLKVVLKEKAIAKTEEEKQAVEDLKRRIADAEALVKEEAEKRAKQRAICKELADDWLQKAVRALVRCDAVKLACVPHWDYSRFPISYKVVDSLKKM</sequence>
<reference evidence="2 3" key="1">
    <citation type="submission" date="2018-11" db="EMBL/GenBank/DDBJ databases">
        <authorList>
            <consortium name="Pathogen Informatics"/>
        </authorList>
    </citation>
    <scope>NUCLEOTIDE SEQUENCE [LARGE SCALE GENOMIC DNA]</scope>
</reference>
<keyword evidence="3" id="KW-1185">Reference proteome</keyword>
<feature type="coiled-coil region" evidence="1">
    <location>
        <begin position="59"/>
        <end position="96"/>
    </location>
</feature>